<dbReference type="Pfam" id="PF01263">
    <property type="entry name" value="Aldose_epim"/>
    <property type="match status" value="1"/>
</dbReference>
<dbReference type="GeneID" id="98307737"/>
<dbReference type="SUPFAM" id="SSF74650">
    <property type="entry name" value="Galactose mutarotase-like"/>
    <property type="match status" value="1"/>
</dbReference>
<comment type="caution">
    <text evidence="1">The sequence shown here is derived from an EMBL/GenBank/DDBJ whole genome shotgun (WGS) entry which is preliminary data.</text>
</comment>
<keyword evidence="2" id="KW-1185">Reference proteome</keyword>
<dbReference type="InterPro" id="IPR011013">
    <property type="entry name" value="Gal_mutarotase_sf_dom"/>
</dbReference>
<dbReference type="GO" id="GO:0016853">
    <property type="term" value="F:isomerase activity"/>
    <property type="evidence" value="ECO:0007669"/>
    <property type="project" value="InterPro"/>
</dbReference>
<dbReference type="InterPro" id="IPR008183">
    <property type="entry name" value="Aldose_1/G6P_1-epimerase"/>
</dbReference>
<dbReference type="STRING" id="1423801.FD50_GL000283"/>
<gene>
    <name evidence="1" type="ORF">FD50_GL000283</name>
</gene>
<sequence>MIQLENTKYRVGISELGAEIQSIYSLEENFDYIWNDNGLGFWKRHAPILFPAIGRSYNNAYLLNNDIYEMPQHGFGRDQRFMVTNQSHKKVVFELENNEKTEELYPFDFKLIVAYELKAAVVRVTFTVLNLGDKPLPFALGAHPGFNVPFNNEGNYSDYRISFDPVQEKLKKFGIAPIPFRNGEVIPLNESQDNTIPLSHHLFDKGLIILANQGIKNVILSSSKTTHLIKITLRDFPYVALWSLEKEKAPFLCIEPFAGLPDIYGNEHDIFQKEGNTILGVNGEKTLSYQIALN</sequence>
<evidence type="ECO:0000313" key="2">
    <source>
        <dbReference type="Proteomes" id="UP000051166"/>
    </source>
</evidence>
<dbReference type="EMBL" id="AZFQ01000034">
    <property type="protein sequence ID" value="KRL99014.1"/>
    <property type="molecule type" value="Genomic_DNA"/>
</dbReference>
<reference evidence="1 2" key="1">
    <citation type="journal article" date="2015" name="Genome Announc.">
        <title>Expanding the biotechnology potential of lactobacilli through comparative genomics of 213 strains and associated genera.</title>
        <authorList>
            <person name="Sun Z."/>
            <person name="Harris H.M."/>
            <person name="McCann A."/>
            <person name="Guo C."/>
            <person name="Argimon S."/>
            <person name="Zhang W."/>
            <person name="Yang X."/>
            <person name="Jeffery I.B."/>
            <person name="Cooney J.C."/>
            <person name="Kagawa T.F."/>
            <person name="Liu W."/>
            <person name="Song Y."/>
            <person name="Salvetti E."/>
            <person name="Wrobel A."/>
            <person name="Rasinkangas P."/>
            <person name="Parkhill J."/>
            <person name="Rea M.C."/>
            <person name="O'Sullivan O."/>
            <person name="Ritari J."/>
            <person name="Douillard F.P."/>
            <person name="Paul Ross R."/>
            <person name="Yang R."/>
            <person name="Briner A.E."/>
            <person name="Felis G.E."/>
            <person name="de Vos W.M."/>
            <person name="Barrangou R."/>
            <person name="Klaenhammer T.R."/>
            <person name="Caufield P.W."/>
            <person name="Cui Y."/>
            <person name="Zhang H."/>
            <person name="O'Toole P.W."/>
        </authorList>
    </citation>
    <scope>NUCLEOTIDE SEQUENCE [LARGE SCALE GENOMIC DNA]</scope>
    <source>
        <strain evidence="1 2">DSM 16230</strain>
    </source>
</reference>
<dbReference type="InterPro" id="IPR037481">
    <property type="entry name" value="LacX"/>
</dbReference>
<protein>
    <submittedName>
        <fullName evidence="1">Aldose 1-epimerase</fullName>
    </submittedName>
</protein>
<proteinExistence type="predicted"/>
<name>A0A0R1V0K4_9LACO</name>
<evidence type="ECO:0000313" key="1">
    <source>
        <dbReference type="EMBL" id="KRL99014.1"/>
    </source>
</evidence>
<dbReference type="PATRIC" id="fig|1423801.4.peg.290"/>
<dbReference type="AlphaFoldDB" id="A0A0R1V0K4"/>
<dbReference type="InterPro" id="IPR014718">
    <property type="entry name" value="GH-type_carb-bd"/>
</dbReference>
<dbReference type="CDD" id="cd09024">
    <property type="entry name" value="Aldose_epim_lacX"/>
    <property type="match status" value="1"/>
</dbReference>
<dbReference type="GO" id="GO:0030246">
    <property type="term" value="F:carbohydrate binding"/>
    <property type="evidence" value="ECO:0007669"/>
    <property type="project" value="InterPro"/>
</dbReference>
<dbReference type="Gene3D" id="2.70.98.10">
    <property type="match status" value="1"/>
</dbReference>
<accession>A0A0R1V0K4</accession>
<organism evidence="1 2">
    <name type="scientific">Liquorilactobacillus satsumensis DSM 16230 = JCM 12392</name>
    <dbReference type="NCBI Taxonomy" id="1423801"/>
    <lineage>
        <taxon>Bacteria</taxon>
        <taxon>Bacillati</taxon>
        <taxon>Bacillota</taxon>
        <taxon>Bacilli</taxon>
        <taxon>Lactobacillales</taxon>
        <taxon>Lactobacillaceae</taxon>
        <taxon>Liquorilactobacillus</taxon>
    </lineage>
</organism>
<dbReference type="Proteomes" id="UP000051166">
    <property type="component" value="Unassembled WGS sequence"/>
</dbReference>
<dbReference type="GO" id="GO:0005975">
    <property type="term" value="P:carbohydrate metabolic process"/>
    <property type="evidence" value="ECO:0007669"/>
    <property type="project" value="InterPro"/>
</dbReference>
<dbReference type="OrthoDB" id="9795355at2"/>
<dbReference type="RefSeq" id="WP_056960461.1">
    <property type="nucleotide sequence ID" value="NZ_AZFQ01000034.1"/>
</dbReference>